<proteinExistence type="predicted"/>
<gene>
    <name evidence="1" type="ORF">DH17_02375</name>
</gene>
<organism evidence="1 2">
    <name type="scientific">Acinetobacter oleivorans</name>
    <dbReference type="NCBI Taxonomy" id="1148157"/>
    <lineage>
        <taxon>Bacteria</taxon>
        <taxon>Pseudomonadati</taxon>
        <taxon>Pseudomonadota</taxon>
        <taxon>Gammaproteobacteria</taxon>
        <taxon>Moraxellales</taxon>
        <taxon>Moraxellaceae</taxon>
        <taxon>Acinetobacter</taxon>
    </lineage>
</organism>
<accession>A0A0B2U6E4</accession>
<evidence type="ECO:0000313" key="1">
    <source>
        <dbReference type="EMBL" id="KHN66511.1"/>
    </source>
</evidence>
<name>A0A0B2U6E4_9GAMM</name>
<dbReference type="EMBL" id="JHQK01000012">
    <property type="protein sequence ID" value="KHN66511.1"/>
    <property type="molecule type" value="Genomic_DNA"/>
</dbReference>
<comment type="caution">
    <text evidence="1">The sequence shown here is derived from an EMBL/GenBank/DDBJ whole genome shotgun (WGS) entry which is preliminary data.</text>
</comment>
<protein>
    <submittedName>
        <fullName evidence="1">Uncharacterized protein</fullName>
    </submittedName>
</protein>
<reference evidence="1 2" key="1">
    <citation type="submission" date="2014-03" db="EMBL/GenBank/DDBJ databases">
        <title>Genome sequence of the diesel-degrader and plant-growth promoter Acinetobacter oleivorans PF-1 isolated from the roots of poplar tree.</title>
        <authorList>
            <person name="Gkorezis P."/>
            <person name="van Hamme J."/>
            <person name="Rineau F."/>
            <person name="Vangronsveld J."/>
            <person name="Francetti A."/>
        </authorList>
    </citation>
    <scope>NUCLEOTIDE SEQUENCE [LARGE SCALE GENOMIC DNA]</scope>
    <source>
        <strain evidence="1 2">PF1</strain>
    </source>
</reference>
<evidence type="ECO:0000313" key="2">
    <source>
        <dbReference type="Proteomes" id="UP000031012"/>
    </source>
</evidence>
<dbReference type="AlphaFoldDB" id="A0A0B2U6E4"/>
<dbReference type="Proteomes" id="UP000031012">
    <property type="component" value="Unassembled WGS sequence"/>
</dbReference>
<sequence>MDICIGGIFDGQKVENDKNYFKVEDHYSDNSSEYIKQHFHLFGKLFTFWVCDDLDLEQATRKAEQILTKKKENI</sequence>